<keyword evidence="4" id="KW-0472">Membrane</keyword>
<dbReference type="RefSeq" id="WP_146862194.1">
    <property type="nucleotide sequence ID" value="NZ_BKAU01000002.1"/>
</dbReference>
<evidence type="ECO:0000256" key="4">
    <source>
        <dbReference type="ARBA" id="ARBA00023136"/>
    </source>
</evidence>
<evidence type="ECO:0000256" key="2">
    <source>
        <dbReference type="ARBA" id="ARBA00006275"/>
    </source>
</evidence>
<keyword evidence="10" id="KW-1185">Reference proteome</keyword>
<evidence type="ECO:0000259" key="8">
    <source>
        <dbReference type="Pfam" id="PF14322"/>
    </source>
</evidence>
<organism evidence="9 10">
    <name type="scientific">Chitinophaga cymbidii</name>
    <dbReference type="NCBI Taxonomy" id="1096750"/>
    <lineage>
        <taxon>Bacteria</taxon>
        <taxon>Pseudomonadati</taxon>
        <taxon>Bacteroidota</taxon>
        <taxon>Chitinophagia</taxon>
        <taxon>Chitinophagales</taxon>
        <taxon>Chitinophagaceae</taxon>
        <taxon>Chitinophaga</taxon>
    </lineage>
</organism>
<dbReference type="SUPFAM" id="SSF48452">
    <property type="entry name" value="TPR-like"/>
    <property type="match status" value="1"/>
</dbReference>
<feature type="domain" description="SusD-like N-terminal" evidence="8">
    <location>
        <begin position="23"/>
        <end position="235"/>
    </location>
</feature>
<comment type="caution">
    <text evidence="9">The sequence shown here is derived from an EMBL/GenBank/DDBJ whole genome shotgun (WGS) entry which is preliminary data.</text>
</comment>
<evidence type="ECO:0000313" key="10">
    <source>
        <dbReference type="Proteomes" id="UP000321436"/>
    </source>
</evidence>
<evidence type="ECO:0008006" key="11">
    <source>
        <dbReference type="Google" id="ProtNLM"/>
    </source>
</evidence>
<dbReference type="PROSITE" id="PS51257">
    <property type="entry name" value="PROKAR_LIPOPROTEIN"/>
    <property type="match status" value="1"/>
</dbReference>
<keyword evidence="3 6" id="KW-0732">Signal</keyword>
<dbReference type="OrthoDB" id="608091at2"/>
<comment type="similarity">
    <text evidence="2">Belongs to the SusD family.</text>
</comment>
<dbReference type="Pfam" id="PF14322">
    <property type="entry name" value="SusD-like_3"/>
    <property type="match status" value="1"/>
</dbReference>
<dbReference type="InterPro" id="IPR011990">
    <property type="entry name" value="TPR-like_helical_dom_sf"/>
</dbReference>
<name>A0A512RKV9_9BACT</name>
<dbReference type="AlphaFoldDB" id="A0A512RKV9"/>
<evidence type="ECO:0000256" key="1">
    <source>
        <dbReference type="ARBA" id="ARBA00004442"/>
    </source>
</evidence>
<dbReference type="Proteomes" id="UP000321436">
    <property type="component" value="Unassembled WGS sequence"/>
</dbReference>
<gene>
    <name evidence="9" type="ORF">CCY01nite_25990</name>
</gene>
<dbReference type="Pfam" id="PF07980">
    <property type="entry name" value="SusD_RagB"/>
    <property type="match status" value="1"/>
</dbReference>
<keyword evidence="5" id="KW-0998">Cell outer membrane</keyword>
<evidence type="ECO:0000259" key="7">
    <source>
        <dbReference type="Pfam" id="PF07980"/>
    </source>
</evidence>
<dbReference type="Gene3D" id="1.25.40.390">
    <property type="match status" value="1"/>
</dbReference>
<feature type="signal peptide" evidence="6">
    <location>
        <begin position="1"/>
        <end position="20"/>
    </location>
</feature>
<comment type="subcellular location">
    <subcellularLocation>
        <location evidence="1">Cell outer membrane</location>
    </subcellularLocation>
</comment>
<dbReference type="InterPro" id="IPR012944">
    <property type="entry name" value="SusD_RagB_dom"/>
</dbReference>
<feature type="domain" description="RagB/SusD" evidence="7">
    <location>
        <begin position="326"/>
        <end position="613"/>
    </location>
</feature>
<evidence type="ECO:0000256" key="6">
    <source>
        <dbReference type="SAM" id="SignalP"/>
    </source>
</evidence>
<dbReference type="InterPro" id="IPR033985">
    <property type="entry name" value="SusD-like_N"/>
</dbReference>
<reference evidence="9 10" key="1">
    <citation type="submission" date="2019-07" db="EMBL/GenBank/DDBJ databases">
        <title>Whole genome shotgun sequence of Chitinophaga cymbidii NBRC 109752.</title>
        <authorList>
            <person name="Hosoyama A."/>
            <person name="Uohara A."/>
            <person name="Ohji S."/>
            <person name="Ichikawa N."/>
        </authorList>
    </citation>
    <scope>NUCLEOTIDE SEQUENCE [LARGE SCALE GENOMIC DNA]</scope>
    <source>
        <strain evidence="9 10">NBRC 109752</strain>
    </source>
</reference>
<protein>
    <recommendedName>
        <fullName evidence="11">Starch-binding protein</fullName>
    </recommendedName>
</protein>
<proteinExistence type="inferred from homology"/>
<dbReference type="GO" id="GO:0009279">
    <property type="term" value="C:cell outer membrane"/>
    <property type="evidence" value="ECO:0007669"/>
    <property type="project" value="UniProtKB-SubCell"/>
</dbReference>
<feature type="chain" id="PRO_5021702860" description="Starch-binding protein" evidence="6">
    <location>
        <begin position="21"/>
        <end position="613"/>
    </location>
</feature>
<evidence type="ECO:0000256" key="3">
    <source>
        <dbReference type="ARBA" id="ARBA00022729"/>
    </source>
</evidence>
<evidence type="ECO:0000313" key="9">
    <source>
        <dbReference type="EMBL" id="GEP96339.1"/>
    </source>
</evidence>
<accession>A0A512RKV9</accession>
<sequence>MNRTGVILFLLTILSFTACQKGFLDQVPDDRLTMDQVFSRRDLTEQYLANIYNVVMKDPAGVTAGIPWIGASDEGDVSYDRPGYNSYKMNLGNWNASSDYYNFWTAYYQGIRSATYFMEHVGENQQILMEANGAELVKQYTGEARFLRAYAYFLLMEQYGPVVIAGDELIPGDVPGSDPRMNLPRSSFDECVNYVVAELDQAATELPDHFTTQAELDYGRATKVAAMAVKARLLLYAASPLFNGNKDYASLQNPDGKQLISQTADPNKWRRAADASKALITEGLFSLYKKYSGGNIDPLASCRDLFLDTWNTEWIFARAKSSISAWERTATPRGIAAGYSATGPTQQLVDQFEMENGQRPITGYNSDGSPIINPASGYTETGFATSAGKYHPNGVSNMFVNREPRFYVAVSYPGSYWINTSEGNKVIQTWFSGESGKKGSWDHSRTGYINRKNVSPLTNPRLSKYAERAYVVFRYGEVLLNYVEALNEIEPGHSDIMLYLNMIRERAGVPQYGSGVSPLPVPTGQAAVREAIRHERQIELAFEYLRYFDTRRWKIAEQTDNGAFWGLNVDADPPAFYRRTVFETRVFRKNYYLFPIPQSELDKDRNLVQNTGW</sequence>
<evidence type="ECO:0000256" key="5">
    <source>
        <dbReference type="ARBA" id="ARBA00023237"/>
    </source>
</evidence>
<dbReference type="EMBL" id="BKAU01000002">
    <property type="protein sequence ID" value="GEP96339.1"/>
    <property type="molecule type" value="Genomic_DNA"/>
</dbReference>